<dbReference type="AlphaFoldDB" id="A0A238J7A0"/>
<evidence type="ECO:0000313" key="3">
    <source>
        <dbReference type="Proteomes" id="UP000225972"/>
    </source>
</evidence>
<gene>
    <name evidence="2" type="ORF">TRP8649_00630</name>
</gene>
<dbReference type="CDD" id="cd04301">
    <property type="entry name" value="NAT_SF"/>
    <property type="match status" value="1"/>
</dbReference>
<evidence type="ECO:0000259" key="1">
    <source>
        <dbReference type="PROSITE" id="PS51186"/>
    </source>
</evidence>
<dbReference type="OrthoDB" id="336415at2"/>
<dbReference type="Pfam" id="PF13302">
    <property type="entry name" value="Acetyltransf_3"/>
    <property type="match status" value="1"/>
</dbReference>
<sequence length="186" mass="20613">MRLVGEEETDGRVLRGETVTLRPPRAGDAEARFALGQDPTIARMYGIDPAKLKPWSREVAMDWVTRISNHDPAWIIDVDDQVVGDARLHGFDTFNGSASLAIGLADPARLGQGIGRQAVALILDHAFRTLGLHRVALRCLEINTRAIRCYEACGFRREGVAREAVNLGGQWYDDILMAKLAQDHLR</sequence>
<dbReference type="Gene3D" id="3.40.630.30">
    <property type="match status" value="1"/>
</dbReference>
<keyword evidence="3" id="KW-1185">Reference proteome</keyword>
<dbReference type="RefSeq" id="WP_099242454.1">
    <property type="nucleotide sequence ID" value="NZ_SOAP01000001.1"/>
</dbReference>
<dbReference type="PROSITE" id="PS51186">
    <property type="entry name" value="GNAT"/>
    <property type="match status" value="1"/>
</dbReference>
<dbReference type="InterPro" id="IPR000182">
    <property type="entry name" value="GNAT_dom"/>
</dbReference>
<protein>
    <submittedName>
        <fullName evidence="2">Acetyltransferase (GNAT) family protein</fullName>
    </submittedName>
</protein>
<evidence type="ECO:0000313" key="2">
    <source>
        <dbReference type="EMBL" id="SMX26548.1"/>
    </source>
</evidence>
<dbReference type="PANTHER" id="PTHR43415:SF3">
    <property type="entry name" value="GNAT-FAMILY ACETYLTRANSFERASE"/>
    <property type="match status" value="1"/>
</dbReference>
<proteinExistence type="predicted"/>
<dbReference type="GO" id="GO:0016747">
    <property type="term" value="F:acyltransferase activity, transferring groups other than amino-acyl groups"/>
    <property type="evidence" value="ECO:0007669"/>
    <property type="project" value="InterPro"/>
</dbReference>
<organism evidence="2 3">
    <name type="scientific">Pelagimonas phthalicica</name>
    <dbReference type="NCBI Taxonomy" id="1037362"/>
    <lineage>
        <taxon>Bacteria</taxon>
        <taxon>Pseudomonadati</taxon>
        <taxon>Pseudomonadota</taxon>
        <taxon>Alphaproteobacteria</taxon>
        <taxon>Rhodobacterales</taxon>
        <taxon>Roseobacteraceae</taxon>
        <taxon>Pelagimonas</taxon>
    </lineage>
</organism>
<dbReference type="EMBL" id="FXXP01000001">
    <property type="protein sequence ID" value="SMX26548.1"/>
    <property type="molecule type" value="Genomic_DNA"/>
</dbReference>
<keyword evidence="2" id="KW-0808">Transferase</keyword>
<reference evidence="3" key="1">
    <citation type="submission" date="2017-05" db="EMBL/GenBank/DDBJ databases">
        <authorList>
            <person name="Rodrigo-Torres L."/>
            <person name="Arahal R. D."/>
            <person name="Lucena T."/>
        </authorList>
    </citation>
    <scope>NUCLEOTIDE SEQUENCE [LARGE SCALE GENOMIC DNA]</scope>
    <source>
        <strain evidence="3">CECT 8649</strain>
    </source>
</reference>
<dbReference type="PANTHER" id="PTHR43415">
    <property type="entry name" value="SPERMIDINE N(1)-ACETYLTRANSFERASE"/>
    <property type="match status" value="1"/>
</dbReference>
<dbReference type="SUPFAM" id="SSF55729">
    <property type="entry name" value="Acyl-CoA N-acyltransferases (Nat)"/>
    <property type="match status" value="1"/>
</dbReference>
<accession>A0A238J7A0</accession>
<dbReference type="InterPro" id="IPR016181">
    <property type="entry name" value="Acyl_CoA_acyltransferase"/>
</dbReference>
<name>A0A238J7A0_9RHOB</name>
<dbReference type="Proteomes" id="UP000225972">
    <property type="component" value="Unassembled WGS sequence"/>
</dbReference>
<feature type="domain" description="N-acetyltransferase" evidence="1">
    <location>
        <begin position="19"/>
        <end position="182"/>
    </location>
</feature>